<dbReference type="SUPFAM" id="SSF51604">
    <property type="entry name" value="Enolase C-terminal domain-like"/>
    <property type="match status" value="1"/>
</dbReference>
<dbReference type="InterPro" id="IPR029065">
    <property type="entry name" value="Enolase_C-like"/>
</dbReference>
<evidence type="ECO:0000256" key="2">
    <source>
        <dbReference type="ARBA" id="ARBA00023239"/>
    </source>
</evidence>
<dbReference type="PANTHER" id="PTHR48080">
    <property type="entry name" value="D-GALACTONATE DEHYDRATASE-RELATED"/>
    <property type="match status" value="1"/>
</dbReference>
<evidence type="ECO:0000313" key="4">
    <source>
        <dbReference type="EMBL" id="TDG00611.1"/>
    </source>
</evidence>
<dbReference type="GO" id="GO:0046872">
    <property type="term" value="F:metal ion binding"/>
    <property type="evidence" value="ECO:0007669"/>
    <property type="project" value="UniProtKB-KW"/>
</dbReference>
<dbReference type="InterPro" id="IPR034593">
    <property type="entry name" value="DgoD-like"/>
</dbReference>
<dbReference type="InterPro" id="IPR029017">
    <property type="entry name" value="Enolase-like_N"/>
</dbReference>
<name>A0A4R5KZU7_9BACL</name>
<dbReference type="SFLD" id="SFLDG00179">
    <property type="entry name" value="mandelate_racemase"/>
    <property type="match status" value="1"/>
</dbReference>
<evidence type="ECO:0000313" key="5">
    <source>
        <dbReference type="Proteomes" id="UP000295636"/>
    </source>
</evidence>
<dbReference type="Pfam" id="PF02746">
    <property type="entry name" value="MR_MLE_N"/>
    <property type="match status" value="1"/>
</dbReference>
<dbReference type="Gene3D" id="3.30.390.10">
    <property type="entry name" value="Enolase-like, N-terminal domain"/>
    <property type="match status" value="1"/>
</dbReference>
<reference evidence="4 5" key="1">
    <citation type="submission" date="2019-03" db="EMBL/GenBank/DDBJ databases">
        <title>This is whole genome sequence of Paenibacillus sp MS74 strain.</title>
        <authorList>
            <person name="Trinh H.N."/>
        </authorList>
    </citation>
    <scope>NUCLEOTIDE SEQUENCE [LARGE SCALE GENOMIC DNA]</scope>
    <source>
        <strain evidence="4 5">MS74</strain>
    </source>
</reference>
<organism evidence="4 5">
    <name type="scientific">Paenibacillus piri</name>
    <dbReference type="NCBI Taxonomy" id="2547395"/>
    <lineage>
        <taxon>Bacteria</taxon>
        <taxon>Bacillati</taxon>
        <taxon>Bacillota</taxon>
        <taxon>Bacilli</taxon>
        <taxon>Bacillales</taxon>
        <taxon>Paenibacillaceae</taxon>
        <taxon>Paenibacillus</taxon>
    </lineage>
</organism>
<comment type="caution">
    <text evidence="4">The sequence shown here is derived from an EMBL/GenBank/DDBJ whole genome shotgun (WGS) entry which is preliminary data.</text>
</comment>
<dbReference type="OrthoDB" id="9774531at2"/>
<feature type="domain" description="Mandelate racemase/muconate lactonizing enzyme C-terminal" evidence="3">
    <location>
        <begin position="130"/>
        <end position="231"/>
    </location>
</feature>
<dbReference type="Pfam" id="PF13378">
    <property type="entry name" value="MR_MLE_C"/>
    <property type="match status" value="1"/>
</dbReference>
<keyword evidence="1" id="KW-0479">Metal-binding</keyword>
<keyword evidence="5" id="KW-1185">Reference proteome</keyword>
<sequence>MKVTNIISYTGSGLFYVKVETDEGVTGYGECSPMQVDTILQIVNGVIKPQLIGMDPFDIEKIEEKIMRKHYKISGQLLAMAYSGVEIALWDAKAKYVNQPLYNLLGGKYRAVIPLYGSSMSRDLTHEQEADKLREGLEKYSFKAVKIKVGPRYGTGLPVDLSDDARKVRKVREAIGPDCRLMIDGNSSYTYIQAVQLYDKIKEYDIHHYEEPCPYYDVDAYVKLCGTLPVPIHVGEQDWNLFTFRDFIAKGACHLYAADPIKCGGLLSAKRAATLCRAFNIHYVPHNTTRGVGFAAALHLAGSTPECTSYYEYSIEKNNLREQLLKEQFVVEDGYIHVPDGPGLGIELDEEKMERLLQVSR</sequence>
<dbReference type="SFLD" id="SFLDS00001">
    <property type="entry name" value="Enolase"/>
    <property type="match status" value="1"/>
</dbReference>
<dbReference type="InterPro" id="IPR013342">
    <property type="entry name" value="Mandelate_racemase_C"/>
</dbReference>
<protein>
    <submittedName>
        <fullName evidence="4">Mandelate racemase/muconate lactonizing enzyme family protein</fullName>
    </submittedName>
</protein>
<evidence type="ECO:0000259" key="3">
    <source>
        <dbReference type="SMART" id="SM00922"/>
    </source>
</evidence>
<dbReference type="InterPro" id="IPR018110">
    <property type="entry name" value="Mandel_Rmase/mucon_lact_enz_CS"/>
</dbReference>
<proteinExistence type="predicted"/>
<dbReference type="SMART" id="SM00922">
    <property type="entry name" value="MR_MLE"/>
    <property type="match status" value="1"/>
</dbReference>
<dbReference type="GO" id="GO:0016829">
    <property type="term" value="F:lyase activity"/>
    <property type="evidence" value="ECO:0007669"/>
    <property type="project" value="UniProtKB-KW"/>
</dbReference>
<dbReference type="AlphaFoldDB" id="A0A4R5KZU7"/>
<dbReference type="PANTHER" id="PTHR48080:SF2">
    <property type="entry name" value="D-GALACTONATE DEHYDRATASE"/>
    <property type="match status" value="1"/>
</dbReference>
<dbReference type="CDD" id="cd03316">
    <property type="entry name" value="MR_like"/>
    <property type="match status" value="1"/>
</dbReference>
<dbReference type="PROSITE" id="PS00908">
    <property type="entry name" value="MR_MLE_1"/>
    <property type="match status" value="1"/>
</dbReference>
<dbReference type="InterPro" id="IPR036849">
    <property type="entry name" value="Enolase-like_C_sf"/>
</dbReference>
<dbReference type="Gene3D" id="3.20.20.120">
    <property type="entry name" value="Enolase-like C-terminal domain"/>
    <property type="match status" value="1"/>
</dbReference>
<dbReference type="GO" id="GO:0009063">
    <property type="term" value="P:amino acid catabolic process"/>
    <property type="evidence" value="ECO:0007669"/>
    <property type="project" value="InterPro"/>
</dbReference>
<gene>
    <name evidence="4" type="ORF">E1757_03005</name>
</gene>
<dbReference type="RefSeq" id="WP_133225321.1">
    <property type="nucleotide sequence ID" value="NZ_SMRT01000001.1"/>
</dbReference>
<dbReference type="EMBL" id="SMRT01000001">
    <property type="protein sequence ID" value="TDG00611.1"/>
    <property type="molecule type" value="Genomic_DNA"/>
</dbReference>
<accession>A0A4R5KZU7</accession>
<keyword evidence="2" id="KW-0456">Lyase</keyword>
<dbReference type="SUPFAM" id="SSF54826">
    <property type="entry name" value="Enolase N-terminal domain-like"/>
    <property type="match status" value="1"/>
</dbReference>
<dbReference type="Proteomes" id="UP000295636">
    <property type="component" value="Unassembled WGS sequence"/>
</dbReference>
<dbReference type="InterPro" id="IPR013341">
    <property type="entry name" value="Mandelate_racemase_N_dom"/>
</dbReference>
<evidence type="ECO:0000256" key="1">
    <source>
        <dbReference type="ARBA" id="ARBA00022723"/>
    </source>
</evidence>